<organism evidence="2 3">
    <name type="scientific">Roseobacter sinensis</name>
    <dbReference type="NCBI Taxonomy" id="2931391"/>
    <lineage>
        <taxon>Bacteria</taxon>
        <taxon>Pseudomonadati</taxon>
        <taxon>Pseudomonadota</taxon>
        <taxon>Alphaproteobacteria</taxon>
        <taxon>Rhodobacterales</taxon>
        <taxon>Roseobacteraceae</taxon>
        <taxon>Roseobacter</taxon>
    </lineage>
</organism>
<name>A0ABT3BJ21_9RHOB</name>
<keyword evidence="3" id="KW-1185">Reference proteome</keyword>
<dbReference type="EMBL" id="JALIEB010000016">
    <property type="protein sequence ID" value="MCV3273571.1"/>
    <property type="molecule type" value="Genomic_DNA"/>
</dbReference>
<proteinExistence type="predicted"/>
<dbReference type="InterPro" id="IPR001387">
    <property type="entry name" value="Cro/C1-type_HTH"/>
</dbReference>
<evidence type="ECO:0000313" key="3">
    <source>
        <dbReference type="Proteomes" id="UP001208690"/>
    </source>
</evidence>
<dbReference type="Proteomes" id="UP001208690">
    <property type="component" value="Unassembled WGS sequence"/>
</dbReference>
<evidence type="ECO:0000259" key="1">
    <source>
        <dbReference type="PROSITE" id="PS50943"/>
    </source>
</evidence>
<evidence type="ECO:0000313" key="2">
    <source>
        <dbReference type="EMBL" id="MCV3273571.1"/>
    </source>
</evidence>
<gene>
    <name evidence="2" type="ORF">MUB52_19235</name>
</gene>
<feature type="domain" description="HTH cro/C1-type" evidence="1">
    <location>
        <begin position="84"/>
        <end position="140"/>
    </location>
</feature>
<reference evidence="2 3" key="1">
    <citation type="submission" date="2022-04" db="EMBL/GenBank/DDBJ databases">
        <title>Roseobacter sp. WL0113 is a bacterium isolated from neritic sediment.</title>
        <authorList>
            <person name="Wang L."/>
            <person name="He W."/>
            <person name="Zhang D.-F."/>
        </authorList>
    </citation>
    <scope>NUCLEOTIDE SEQUENCE [LARGE SCALE GENOMIC DNA]</scope>
    <source>
        <strain evidence="2 3">WL0113</strain>
    </source>
</reference>
<dbReference type="Gene3D" id="1.10.260.40">
    <property type="entry name" value="lambda repressor-like DNA-binding domains"/>
    <property type="match status" value="1"/>
</dbReference>
<dbReference type="PROSITE" id="PS50943">
    <property type="entry name" value="HTH_CROC1"/>
    <property type="match status" value="1"/>
</dbReference>
<dbReference type="InterPro" id="IPR010982">
    <property type="entry name" value="Lambda_DNA-bd_dom_sf"/>
</dbReference>
<dbReference type="Pfam" id="PF01381">
    <property type="entry name" value="HTH_3"/>
    <property type="match status" value="1"/>
</dbReference>
<dbReference type="RefSeq" id="WP_263845778.1">
    <property type="nucleotide sequence ID" value="NZ_JALIEB010000016.1"/>
</dbReference>
<comment type="caution">
    <text evidence="2">The sequence shown here is derived from an EMBL/GenBank/DDBJ whole genome shotgun (WGS) entry which is preliminary data.</text>
</comment>
<feature type="non-terminal residue" evidence="2">
    <location>
        <position position="163"/>
    </location>
</feature>
<protein>
    <submittedName>
        <fullName evidence="2">Helix-turn-helix domain-containing protein</fullName>
    </submittedName>
</protein>
<dbReference type="SUPFAM" id="SSF47413">
    <property type="entry name" value="lambda repressor-like DNA-binding domains"/>
    <property type="match status" value="1"/>
</dbReference>
<sequence>MITNERQYKMTRANAEKFKAAIAGFDAAKREDAGIHPTFIEAELGGLSSQLEDLENELAEYETLQSLEAPVIRVDQLSDLAEGLIAARIASGLSQRELAERMGLKQQQIQRYEAEKYAGASLSRLIEISDALGIKLRNEILVPYAPETFDGIIRKLMQTGLEP</sequence>
<dbReference type="CDD" id="cd00093">
    <property type="entry name" value="HTH_XRE"/>
    <property type="match status" value="1"/>
</dbReference>
<dbReference type="SMART" id="SM00530">
    <property type="entry name" value="HTH_XRE"/>
    <property type="match status" value="1"/>
</dbReference>
<accession>A0ABT3BJ21</accession>